<dbReference type="GO" id="GO:0005200">
    <property type="term" value="F:structural constituent of cytoskeleton"/>
    <property type="evidence" value="ECO:0007669"/>
    <property type="project" value="TreeGrafter"/>
</dbReference>
<dbReference type="GO" id="GO:0030041">
    <property type="term" value="P:actin filament polymerization"/>
    <property type="evidence" value="ECO:0007669"/>
    <property type="project" value="InterPro"/>
</dbReference>
<evidence type="ECO:0000256" key="1">
    <source>
        <dbReference type="ARBA" id="ARBA00004245"/>
    </source>
</evidence>
<sequence length="451" mass="50815">MCKSALFFTQSYTLPVNECLSSYTYMSGRGGAHHWGGGPMLLFFPPLLRLVFIFMAQWEEVSGKEKKISSCINMHTLHFSFRRAVIDTNFHFSSALFSFRSQSHLVFFVYIHIFVMFLLEKENRSVHAAIQRILSGEHKVTGTIVRDFDGCEYHIFVGVQGGEGLEGALGPATSEEEKAHSDDGAQKIEEGQTLVKISLRHTTPFAELNTHNNFDDVLSSITPVQLQPYFVRNAYAESSGNFVASIVIPTGTVEGSLQGALQYASQLRIWSFLPAFARQCELFLADPGAVKPLQLHYRADEMMVVYTHRGSFFVSIELVTASKDEALLVRHFLQTMADVRKDNRCLTTSPAFSFEQGAAPDAVALATGCRSKGRNLNLFWCSFQLFKWQMQPPAHLINTVMHLVNFRSTLFYHIHASRVYMHSVMRKRVNAGLEWLSKARTKVASNTTKLN</sequence>
<dbReference type="PANTHER" id="PTHR12058">
    <property type="entry name" value="ARP2/3 COMPLEX 34 KDA SUBUNIT"/>
    <property type="match status" value="1"/>
</dbReference>
<comment type="subcellular location">
    <subcellularLocation>
        <location evidence="1">Cytoplasm</location>
        <location evidence="1">Cytoskeleton</location>
    </subcellularLocation>
</comment>
<dbReference type="Gene3D" id="3.30.1460.20">
    <property type="match status" value="1"/>
</dbReference>
<evidence type="ECO:0000256" key="5">
    <source>
        <dbReference type="ARBA" id="ARBA00023212"/>
    </source>
</evidence>
<evidence type="ECO:0000256" key="2">
    <source>
        <dbReference type="ARBA" id="ARBA00007192"/>
    </source>
</evidence>
<dbReference type="EMBL" id="HE575321">
    <property type="protein sequence ID" value="CCC92195.1"/>
    <property type="molecule type" value="Genomic_DNA"/>
</dbReference>
<comment type="similarity">
    <text evidence="2">Belongs to the ARPC2 family.</text>
</comment>
<proteinExistence type="inferred from homology"/>
<evidence type="ECO:0000256" key="3">
    <source>
        <dbReference type="ARBA" id="ARBA00022490"/>
    </source>
</evidence>
<reference evidence="6" key="1">
    <citation type="journal article" date="2012" name="Proc. Natl. Acad. Sci. U.S.A.">
        <title>Antigenic diversity is generated by distinct evolutionary mechanisms in African trypanosome species.</title>
        <authorList>
            <person name="Jackson A.P."/>
            <person name="Berry A."/>
            <person name="Aslett M."/>
            <person name="Allison H.C."/>
            <person name="Burton P."/>
            <person name="Vavrova-Anderson J."/>
            <person name="Brown R."/>
            <person name="Browne H."/>
            <person name="Corton N."/>
            <person name="Hauser H."/>
            <person name="Gamble J."/>
            <person name="Gilderthorp R."/>
            <person name="Marcello L."/>
            <person name="McQuillan J."/>
            <person name="Otto T.D."/>
            <person name="Quail M.A."/>
            <person name="Sanders M.J."/>
            <person name="van Tonder A."/>
            <person name="Ginger M.L."/>
            <person name="Field M.C."/>
            <person name="Barry J.D."/>
            <person name="Hertz-Fowler C."/>
            <person name="Berriman M."/>
        </authorList>
    </citation>
    <scope>NUCLEOTIDE SEQUENCE</scope>
    <source>
        <strain evidence="6">IL3000</strain>
    </source>
</reference>
<dbReference type="AlphaFoldDB" id="G0US33"/>
<dbReference type="PANTHER" id="PTHR12058:SF0">
    <property type="entry name" value="ACTIN-RELATED PROTEIN 2_3 COMPLEX SUBUNIT 2"/>
    <property type="match status" value="1"/>
</dbReference>
<keyword evidence="5" id="KW-0206">Cytoskeleton</keyword>
<name>G0US33_TRYCI</name>
<dbReference type="InterPro" id="IPR034666">
    <property type="entry name" value="ARPC2/4"/>
</dbReference>
<dbReference type="VEuPathDB" id="TriTrypDB:TcIL3000_8_4160"/>
<dbReference type="GO" id="GO:0005885">
    <property type="term" value="C:Arp2/3 protein complex"/>
    <property type="evidence" value="ECO:0007669"/>
    <property type="project" value="InterPro"/>
</dbReference>
<dbReference type="GO" id="GO:0034314">
    <property type="term" value="P:Arp2/3 complex-mediated actin nucleation"/>
    <property type="evidence" value="ECO:0007669"/>
    <property type="project" value="InterPro"/>
</dbReference>
<keyword evidence="3" id="KW-0963">Cytoplasm</keyword>
<dbReference type="GO" id="GO:0051015">
    <property type="term" value="F:actin filament binding"/>
    <property type="evidence" value="ECO:0007669"/>
    <property type="project" value="TreeGrafter"/>
</dbReference>
<organism evidence="6">
    <name type="scientific">Trypanosoma congolense (strain IL3000)</name>
    <dbReference type="NCBI Taxonomy" id="1068625"/>
    <lineage>
        <taxon>Eukaryota</taxon>
        <taxon>Discoba</taxon>
        <taxon>Euglenozoa</taxon>
        <taxon>Kinetoplastea</taxon>
        <taxon>Metakinetoplastina</taxon>
        <taxon>Trypanosomatida</taxon>
        <taxon>Trypanosomatidae</taxon>
        <taxon>Trypanosoma</taxon>
        <taxon>Nannomonas</taxon>
    </lineage>
</organism>
<dbReference type="SUPFAM" id="SSF69645">
    <property type="entry name" value="Arp2/3 complex subunits"/>
    <property type="match status" value="1"/>
</dbReference>
<gene>
    <name evidence="6" type="ORF">TCIL3000_8_4160</name>
</gene>
<evidence type="ECO:0000256" key="4">
    <source>
        <dbReference type="ARBA" id="ARBA00023203"/>
    </source>
</evidence>
<dbReference type="Pfam" id="PF04045">
    <property type="entry name" value="P34-Arc"/>
    <property type="match status" value="1"/>
</dbReference>
<accession>G0US33</accession>
<dbReference type="InterPro" id="IPR007188">
    <property type="entry name" value="ARPC2"/>
</dbReference>
<evidence type="ECO:0000313" key="6">
    <source>
        <dbReference type="EMBL" id="CCC92195.1"/>
    </source>
</evidence>
<protein>
    <submittedName>
        <fullName evidence="6">Putative ARP2/3 complex subunit</fullName>
    </submittedName>
</protein>
<keyword evidence="4" id="KW-0009">Actin-binding</keyword>